<organism evidence="2 3">
    <name type="scientific">Glarea lozoyensis (strain ATCC 74030 / MF5533)</name>
    <dbReference type="NCBI Taxonomy" id="1104152"/>
    <lineage>
        <taxon>Eukaryota</taxon>
        <taxon>Fungi</taxon>
        <taxon>Dikarya</taxon>
        <taxon>Ascomycota</taxon>
        <taxon>Pezizomycotina</taxon>
        <taxon>Leotiomycetes</taxon>
        <taxon>Helotiales</taxon>
        <taxon>Helotiaceae</taxon>
        <taxon>Glarea</taxon>
    </lineage>
</organism>
<gene>
    <name evidence="2" type="ORF">M7I_0415</name>
</gene>
<dbReference type="OrthoDB" id="425534at2759"/>
<dbReference type="EMBL" id="AGUE01000007">
    <property type="protein sequence ID" value="EHL03473.1"/>
    <property type="molecule type" value="Genomic_DNA"/>
</dbReference>
<dbReference type="InterPro" id="IPR013595">
    <property type="entry name" value="Pept_S33_TAP-like_C"/>
</dbReference>
<evidence type="ECO:0000259" key="1">
    <source>
        <dbReference type="Pfam" id="PF08386"/>
    </source>
</evidence>
<dbReference type="HOGENOM" id="CLU_2542776_0_0_1"/>
<name>H0EDB0_GLAL7</name>
<dbReference type="Pfam" id="PF08386">
    <property type="entry name" value="Abhydrolase_4"/>
    <property type="match status" value="1"/>
</dbReference>
<dbReference type="InParanoid" id="H0EDB0"/>
<dbReference type="Proteomes" id="UP000005446">
    <property type="component" value="Unassembled WGS sequence"/>
</dbReference>
<feature type="domain" description="Peptidase S33 tripeptidyl aminopeptidase-like C-terminal" evidence="1">
    <location>
        <begin position="13"/>
        <end position="63"/>
    </location>
</feature>
<sequence>MNLLMQQSYIGGEVYVANWYQCVGWSIKAVETFTGAWGGKTATPILFIGNSWDVITPLMNKSEVLIVNEPGYLGAKWKVFGVA</sequence>
<evidence type="ECO:0000313" key="2">
    <source>
        <dbReference type="EMBL" id="EHL03473.1"/>
    </source>
</evidence>
<accession>H0EDB0</accession>
<dbReference type="AlphaFoldDB" id="H0EDB0"/>
<evidence type="ECO:0000313" key="3">
    <source>
        <dbReference type="Proteomes" id="UP000005446"/>
    </source>
</evidence>
<keyword evidence="3" id="KW-1185">Reference proteome</keyword>
<protein>
    <recommendedName>
        <fullName evidence="1">Peptidase S33 tripeptidyl aminopeptidase-like C-terminal domain-containing protein</fullName>
    </recommendedName>
</protein>
<reference evidence="2 3" key="1">
    <citation type="journal article" date="2012" name="Eukaryot. Cell">
        <title>Genome sequence of the fungus Glarea lozoyensis: the first genome sequence of a species from the Helotiaceae family.</title>
        <authorList>
            <person name="Youssar L."/>
            <person name="Gruening B.A."/>
            <person name="Erxleben A."/>
            <person name="Guenther S."/>
            <person name="Huettel W."/>
        </authorList>
    </citation>
    <scope>NUCLEOTIDE SEQUENCE [LARGE SCALE GENOMIC DNA]</scope>
    <source>
        <strain evidence="3">ATCC 74030 / MF5533</strain>
    </source>
</reference>
<comment type="caution">
    <text evidence="2">The sequence shown here is derived from an EMBL/GenBank/DDBJ whole genome shotgun (WGS) entry which is preliminary data.</text>
</comment>
<proteinExistence type="predicted"/>